<feature type="compositionally biased region" description="Basic and acidic residues" evidence="1">
    <location>
        <begin position="548"/>
        <end position="569"/>
    </location>
</feature>
<feature type="region of interest" description="Disordered" evidence="1">
    <location>
        <begin position="827"/>
        <end position="859"/>
    </location>
</feature>
<feature type="region of interest" description="Disordered" evidence="1">
    <location>
        <begin position="279"/>
        <end position="298"/>
    </location>
</feature>
<evidence type="ECO:0000256" key="1">
    <source>
        <dbReference type="SAM" id="MobiDB-lite"/>
    </source>
</evidence>
<comment type="caution">
    <text evidence="2">The sequence shown here is derived from an EMBL/GenBank/DDBJ whole genome shotgun (WGS) entry which is preliminary data.</text>
</comment>
<feature type="region of interest" description="Disordered" evidence="1">
    <location>
        <begin position="675"/>
        <end position="730"/>
    </location>
</feature>
<dbReference type="Proteomes" id="UP000557566">
    <property type="component" value="Unassembled WGS sequence"/>
</dbReference>
<feature type="compositionally biased region" description="Basic and acidic residues" evidence="1">
    <location>
        <begin position="453"/>
        <end position="469"/>
    </location>
</feature>
<feature type="region of interest" description="Disordered" evidence="1">
    <location>
        <begin position="1"/>
        <end position="106"/>
    </location>
</feature>
<name>A0A8H4PWV4_9HYPO</name>
<feature type="region of interest" description="Disordered" evidence="1">
    <location>
        <begin position="308"/>
        <end position="356"/>
    </location>
</feature>
<evidence type="ECO:0000313" key="3">
    <source>
        <dbReference type="Proteomes" id="UP000557566"/>
    </source>
</evidence>
<feature type="compositionally biased region" description="Pro residues" evidence="1">
    <location>
        <begin position="702"/>
        <end position="713"/>
    </location>
</feature>
<feature type="region of interest" description="Disordered" evidence="1">
    <location>
        <begin position="453"/>
        <end position="588"/>
    </location>
</feature>
<feature type="compositionally biased region" description="Basic and acidic residues" evidence="1">
    <location>
        <begin position="997"/>
        <end position="1008"/>
    </location>
</feature>
<dbReference type="OrthoDB" id="3870679at2759"/>
<feature type="compositionally biased region" description="Pro residues" evidence="1">
    <location>
        <begin position="137"/>
        <end position="148"/>
    </location>
</feature>
<feature type="region of interest" description="Disordered" evidence="1">
    <location>
        <begin position="788"/>
        <end position="812"/>
    </location>
</feature>
<keyword evidence="3" id="KW-1185">Reference proteome</keyword>
<gene>
    <name evidence="2" type="ORF">G6O67_001141</name>
</gene>
<proteinExistence type="predicted"/>
<feature type="compositionally biased region" description="Basic residues" evidence="1">
    <location>
        <begin position="376"/>
        <end position="385"/>
    </location>
</feature>
<sequence>MASISPALTMSPPPPEHALGQPHFRKHKALPRPHNHRALDDDTRPNPASHDPCLAVEALSSAHPDAGHPLIPRVLKHESRTIGTRPSLPPTPPNHSRDSSGSYSVLPCSQDLAHSRLHAIPQDVNRPVVTPPDHRSPPTPDVTPPGPALRPHALRPSALDRSLSKPANMGSPIQSFETAREEPSSSDDESDRFTVGQMLASASKPHEAANSQRGPVISPPDLQVALERIQSGQPDVYKSQLRRRLAKFDGTWCAPPDVEREWASNLGMAMARPKKHVGFEDIDTPQKGTCNGTLDHDAALPTDAAKPVRPTSLHEAPLLSSPPQPLPNQGRGSSTASNSESSIRTDTKRLSGQSIKSNPSTIVEVILVNLPPQRQRTLRHVQKRGTLRDTTDRSSPVEGNAGFVLPKPIALEHRGEANRRINGHALGTSSSIASGRARREVWENGGIPVFVVPERRSSSKGRSTKEHALRSTSGRRSKRATSPDPVSYNRPARQGASPKLEQEPRRGRRRPESDSHHLEHKTVDLTPSTPARSAPLSAHANGDALGPADHRRALDSPQEHVEAHTREGETTASPDTQSSPFPEVSFRFEPDEGHDLASLGRHEDALSSKKFSSRNTPFSIASFETSGTAPEVSEAMAVQMFHHQNSSVLVVNHLAKPAEVFKTANGEAKDLAQPIIKTTSPGGGPVTPRRWSSDEVESPLRNPRPPPTPPAQPPAINFIPATPSGSTPAQERIVRQGNYFEETGETPPRRPSMVRRVLGRRRHSVDCPPTASRAPSLLTRTLSLSRNVRRPQPADSKAVDAAPPYPRKDAVPADENRLHPFWRAQAHEEERPNGDGHDNYDYDAGGARPKGSSGEGTWAVPARVPKRGFSARMKRTFAIFPIRDEESFPTETANGPERRTIRRTSSGNLRVMPRRASADSYLRRESMRGAAYAAPDANERRGFWGGRGLRQRGGQEVMRRSAMGRPWEGIQKLPRMLSERRREKRSKRLRQMISGPKDVRDGVREVIEPRGPQALRQTDGYGLI</sequence>
<feature type="compositionally biased region" description="Basic and acidic residues" evidence="1">
    <location>
        <begin position="827"/>
        <end position="840"/>
    </location>
</feature>
<feature type="compositionally biased region" description="Basic residues" evidence="1">
    <location>
        <begin position="23"/>
        <end position="36"/>
    </location>
</feature>
<feature type="compositionally biased region" description="Basic and acidic residues" evidence="1">
    <location>
        <begin position="500"/>
        <end position="523"/>
    </location>
</feature>
<organism evidence="2 3">
    <name type="scientific">Ophiocordyceps sinensis</name>
    <dbReference type="NCBI Taxonomy" id="72228"/>
    <lineage>
        <taxon>Eukaryota</taxon>
        <taxon>Fungi</taxon>
        <taxon>Dikarya</taxon>
        <taxon>Ascomycota</taxon>
        <taxon>Pezizomycotina</taxon>
        <taxon>Sordariomycetes</taxon>
        <taxon>Hypocreomycetidae</taxon>
        <taxon>Hypocreales</taxon>
        <taxon>Ophiocordycipitaceae</taxon>
        <taxon>Ophiocordyceps</taxon>
    </lineage>
</organism>
<dbReference type="AlphaFoldDB" id="A0A8H4PWV4"/>
<feature type="compositionally biased region" description="Polar residues" evidence="1">
    <location>
        <begin position="570"/>
        <end position="580"/>
    </location>
</feature>
<dbReference type="EMBL" id="JAAVMX010000002">
    <property type="protein sequence ID" value="KAF4511945.1"/>
    <property type="molecule type" value="Genomic_DNA"/>
</dbReference>
<reference evidence="2 3" key="1">
    <citation type="journal article" date="2020" name="Genome Biol. Evol.">
        <title>A new high-quality draft genome assembly of the Chinese cordyceps Ophiocordyceps sinensis.</title>
        <authorList>
            <person name="Shu R."/>
            <person name="Zhang J."/>
            <person name="Meng Q."/>
            <person name="Zhang H."/>
            <person name="Zhou G."/>
            <person name="Li M."/>
            <person name="Wu P."/>
            <person name="Zhao Y."/>
            <person name="Chen C."/>
            <person name="Qin Q."/>
        </authorList>
    </citation>
    <scope>NUCLEOTIDE SEQUENCE [LARGE SCALE GENOMIC DNA]</scope>
    <source>
        <strain evidence="2 3">IOZ07</strain>
    </source>
</reference>
<feature type="region of interest" description="Disordered" evidence="1">
    <location>
        <begin position="979"/>
        <end position="1024"/>
    </location>
</feature>
<feature type="region of interest" description="Disordered" evidence="1">
    <location>
        <begin position="121"/>
        <end position="222"/>
    </location>
</feature>
<evidence type="ECO:0000313" key="2">
    <source>
        <dbReference type="EMBL" id="KAF4511945.1"/>
    </source>
</evidence>
<feature type="compositionally biased region" description="Polar residues" evidence="1">
    <location>
        <begin position="330"/>
        <end position="342"/>
    </location>
</feature>
<protein>
    <submittedName>
        <fullName evidence="2">Uncharacterized protein</fullName>
    </submittedName>
</protein>
<accession>A0A8H4PWV4</accession>
<feature type="region of interest" description="Disordered" evidence="1">
    <location>
        <begin position="376"/>
        <end position="401"/>
    </location>
</feature>